<dbReference type="EMBL" id="FNAI01000001">
    <property type="protein sequence ID" value="SDD22265.1"/>
    <property type="molecule type" value="Genomic_DNA"/>
</dbReference>
<evidence type="ECO:0000313" key="2">
    <source>
        <dbReference type="EMBL" id="SDD22265.1"/>
    </source>
</evidence>
<sequence>MSDYKDSEINQNNKEERESSRGIDSRTNQSKHILEKDGPQKKHFNVLNEDGSLADLPDENVQDAGAESASITE</sequence>
<reference evidence="2 3" key="1">
    <citation type="submission" date="2016-10" db="EMBL/GenBank/DDBJ databases">
        <authorList>
            <person name="de Groot N.N."/>
        </authorList>
    </citation>
    <scope>NUCLEOTIDE SEQUENCE [LARGE SCALE GENOMIC DNA]</scope>
    <source>
        <strain evidence="2 3">47C3B</strain>
    </source>
</reference>
<feature type="region of interest" description="Disordered" evidence="1">
    <location>
        <begin position="1"/>
        <end position="73"/>
    </location>
</feature>
<name>A0A1G6T1K6_9SPHI</name>
<evidence type="ECO:0000256" key="1">
    <source>
        <dbReference type="SAM" id="MobiDB-lite"/>
    </source>
</evidence>
<keyword evidence="3" id="KW-1185">Reference proteome</keyword>
<dbReference type="OrthoDB" id="799524at2"/>
<gene>
    <name evidence="2" type="ORF">SAMN05216464_101116</name>
</gene>
<proteinExistence type="predicted"/>
<dbReference type="STRING" id="1391627.SAMN05216464_101116"/>
<dbReference type="AlphaFoldDB" id="A0A1G6T1K6"/>
<dbReference type="Proteomes" id="UP000199072">
    <property type="component" value="Unassembled WGS sequence"/>
</dbReference>
<evidence type="ECO:0000313" key="3">
    <source>
        <dbReference type="Proteomes" id="UP000199072"/>
    </source>
</evidence>
<feature type="compositionally biased region" description="Basic and acidic residues" evidence="1">
    <location>
        <begin position="1"/>
        <end position="24"/>
    </location>
</feature>
<organism evidence="2 3">
    <name type="scientific">Mucilaginibacter pineti</name>
    <dbReference type="NCBI Taxonomy" id="1391627"/>
    <lineage>
        <taxon>Bacteria</taxon>
        <taxon>Pseudomonadati</taxon>
        <taxon>Bacteroidota</taxon>
        <taxon>Sphingobacteriia</taxon>
        <taxon>Sphingobacteriales</taxon>
        <taxon>Sphingobacteriaceae</taxon>
        <taxon>Mucilaginibacter</taxon>
    </lineage>
</organism>
<protein>
    <submittedName>
        <fullName evidence="2">Uncharacterized protein</fullName>
    </submittedName>
</protein>
<dbReference type="RefSeq" id="WP_091142470.1">
    <property type="nucleotide sequence ID" value="NZ_FNAI01000001.1"/>
</dbReference>
<accession>A0A1G6T1K6</accession>